<dbReference type="Pfam" id="PF01558">
    <property type="entry name" value="POR"/>
    <property type="match status" value="1"/>
</dbReference>
<dbReference type="Gene3D" id="3.40.920.10">
    <property type="entry name" value="Pyruvate-ferredoxin oxidoreductase, PFOR, domain III"/>
    <property type="match status" value="1"/>
</dbReference>
<dbReference type="eggNOG" id="COG1014">
    <property type="taxonomic scope" value="Bacteria"/>
</dbReference>
<dbReference type="Pfam" id="PF01855">
    <property type="entry name" value="POR_N"/>
    <property type="match status" value="1"/>
</dbReference>
<evidence type="ECO:0000256" key="1">
    <source>
        <dbReference type="ARBA" id="ARBA00023002"/>
    </source>
</evidence>
<dbReference type="InterPro" id="IPR002880">
    <property type="entry name" value="Pyrv_Fd/Flavodoxin_OxRdtase_N"/>
</dbReference>
<evidence type="ECO:0000313" key="6">
    <source>
        <dbReference type="Proteomes" id="UP000008229"/>
    </source>
</evidence>
<dbReference type="OrthoDB" id="9794954at2"/>
<feature type="domain" description="Pyruvate flavodoxin/ferredoxin oxidoreductase pyrimidine binding" evidence="3">
    <location>
        <begin position="261"/>
        <end position="438"/>
    </location>
</feature>
<dbReference type="Gene3D" id="3.40.50.920">
    <property type="match status" value="1"/>
</dbReference>
<dbReference type="SUPFAM" id="SSF52922">
    <property type="entry name" value="TK C-terminal domain-like"/>
    <property type="match status" value="1"/>
</dbReference>
<dbReference type="InterPro" id="IPR029061">
    <property type="entry name" value="THDP-binding"/>
</dbReference>
<dbReference type="Gene3D" id="3.40.50.970">
    <property type="match status" value="1"/>
</dbReference>
<evidence type="ECO:0000313" key="5">
    <source>
        <dbReference type="EMBL" id="ADB53125.1"/>
    </source>
</evidence>
<dbReference type="GO" id="GO:0006979">
    <property type="term" value="P:response to oxidative stress"/>
    <property type="evidence" value="ECO:0007669"/>
    <property type="project" value="TreeGrafter"/>
</dbReference>
<dbReference type="GO" id="GO:0000287">
    <property type="term" value="F:magnesium ion binding"/>
    <property type="evidence" value="ECO:0007669"/>
    <property type="project" value="UniProtKB-ARBA"/>
</dbReference>
<dbReference type="CDD" id="cd07034">
    <property type="entry name" value="TPP_PYR_PFOR_IOR-alpha_like"/>
    <property type="match status" value="1"/>
</dbReference>
<organism evidence="5 6">
    <name type="scientific">Conexibacter woesei (strain DSM 14684 / CCUG 47730 / CIP 108061 / JCM 11494 / NBRC 100937 / ID131577)</name>
    <dbReference type="NCBI Taxonomy" id="469383"/>
    <lineage>
        <taxon>Bacteria</taxon>
        <taxon>Bacillati</taxon>
        <taxon>Actinomycetota</taxon>
        <taxon>Thermoleophilia</taxon>
        <taxon>Solirubrobacterales</taxon>
        <taxon>Conexibacteraceae</taxon>
        <taxon>Conexibacter</taxon>
    </lineage>
</organism>
<accession>D3FA30</accession>
<proteinExistence type="predicted"/>
<keyword evidence="5" id="KW-0670">Pyruvate</keyword>
<dbReference type="HOGENOM" id="CLU_017038_1_0_11"/>
<dbReference type="GO" id="GO:0016903">
    <property type="term" value="F:oxidoreductase activity, acting on the aldehyde or oxo group of donors"/>
    <property type="evidence" value="ECO:0007669"/>
    <property type="project" value="InterPro"/>
</dbReference>
<dbReference type="NCBIfam" id="TIGR03710">
    <property type="entry name" value="OAFO_sf"/>
    <property type="match status" value="1"/>
</dbReference>
<feature type="domain" description="Pyruvate:ferredoxin oxidoreductase core" evidence="4">
    <location>
        <begin position="513"/>
        <end position="580"/>
    </location>
</feature>
<dbReference type="SUPFAM" id="SSF52518">
    <property type="entry name" value="Thiamin diphosphate-binding fold (THDP-binding)"/>
    <property type="match status" value="1"/>
</dbReference>
<dbReference type="KEGG" id="cwo:Cwoe_4712"/>
<dbReference type="InterPro" id="IPR009014">
    <property type="entry name" value="Transketo_C/PFOR_II"/>
</dbReference>
<dbReference type="Pfam" id="PF17147">
    <property type="entry name" value="PFOR_II"/>
    <property type="match status" value="1"/>
</dbReference>
<evidence type="ECO:0000259" key="2">
    <source>
        <dbReference type="Pfam" id="PF01558"/>
    </source>
</evidence>
<dbReference type="Proteomes" id="UP000008229">
    <property type="component" value="Chromosome"/>
</dbReference>
<dbReference type="InterPro" id="IPR022367">
    <property type="entry name" value="2-oxoacid/accept_OxRdtase_asu"/>
</dbReference>
<dbReference type="PANTHER" id="PTHR32154:SF20">
    <property type="entry name" value="2-OXOGLUTARATE OXIDOREDUCTASE SUBUNIT KORA"/>
    <property type="match status" value="1"/>
</dbReference>
<dbReference type="InterPro" id="IPR019752">
    <property type="entry name" value="Pyrv/ketoisovalerate_OxRed_cat"/>
</dbReference>
<dbReference type="FunFam" id="3.40.50.970:FF:000022">
    <property type="entry name" value="2-oxoglutarate ferredoxin oxidoreductase alpha subunit"/>
    <property type="match status" value="1"/>
</dbReference>
<dbReference type="InterPro" id="IPR033412">
    <property type="entry name" value="PFOR_II"/>
</dbReference>
<sequence>MTKTVEERERVVVRFAGDSGDGMQLAGGRFTDATAVLGNDLATLPDFPAEIRAPAGTIPGVSAFQIHFASRDILTPGDAPNVLVAMNPAALKANLPSLPRGATIIVNEDAFSRRNLEKAGYPESPLDDESLAEFTVHRVPMTTLTTRASEGLEGVGTRDAGRAKNLFALGLLSWLYGRPTDVTERWIETKFASKPAAKAANLAAFQAGWSFGETTELLDVQYKIAPATDVDPGTYRQINGTTATALGLLAGSIRSRLPLLLASYPITPASELLHELSKHERLGVRTVQAEDEIAAVGMALGAAFGGHLGITSTSGPGMDLKAETIGLALMLELPMVVVDVQRAGPSTGLPTKTEQSDLLMAMYGRHGDAPLPIVAAQTPGDCFRAAFEAVQIAIERRTPVILLTDGFLSNSSEPWRIPELADLPEIDPSFATAIGEDETFLPYARDERGVRPWAPPGVPGLEHRIGGIEKQDGTGNISYDPANHATMTRLRAEKVSKIAADLPPLEVHGDADADVLVIGWGSTYGSIRAATRRVHDRGLKVARAHLRYISPMPENLGEVLRAFPKVLVPEMNTGQLVKLLRAEYLVDCKPYTKITGQPLFAAELEEAILELIEA</sequence>
<dbReference type="eggNOG" id="COG0674">
    <property type="taxonomic scope" value="Bacteria"/>
</dbReference>
<dbReference type="InterPro" id="IPR002869">
    <property type="entry name" value="Pyrv_flavodox_OxRed_cen"/>
</dbReference>
<keyword evidence="6" id="KW-1185">Reference proteome</keyword>
<dbReference type="InterPro" id="IPR050722">
    <property type="entry name" value="Pyruvate:ferred/Flavod_OxRd"/>
</dbReference>
<feature type="domain" description="Pyruvate/ketoisovalerate oxidoreductase catalytic" evidence="2">
    <location>
        <begin position="20"/>
        <end position="208"/>
    </location>
</feature>
<protein>
    <submittedName>
        <fullName evidence="5">Pyruvate flavodoxin/ferredoxin oxidoreductase domain protein</fullName>
    </submittedName>
</protein>
<gene>
    <name evidence="5" type="ordered locus">Cwoe_4712</name>
</gene>
<name>D3FA30_CONWI</name>
<dbReference type="STRING" id="469383.Cwoe_4712"/>
<dbReference type="EMBL" id="CP001854">
    <property type="protein sequence ID" value="ADB53125.1"/>
    <property type="molecule type" value="Genomic_DNA"/>
</dbReference>
<keyword evidence="1" id="KW-0560">Oxidoreductase</keyword>
<evidence type="ECO:0000259" key="4">
    <source>
        <dbReference type="Pfam" id="PF17147"/>
    </source>
</evidence>
<dbReference type="AlphaFoldDB" id="D3FA30"/>
<dbReference type="PANTHER" id="PTHR32154">
    <property type="entry name" value="PYRUVATE-FLAVODOXIN OXIDOREDUCTASE-RELATED"/>
    <property type="match status" value="1"/>
</dbReference>
<reference evidence="6" key="2">
    <citation type="submission" date="2010-01" db="EMBL/GenBank/DDBJ databases">
        <title>The complete genome of Conexibacter woesei DSM 14684.</title>
        <authorList>
            <consortium name="US DOE Joint Genome Institute (JGI-PGF)"/>
            <person name="Lucas S."/>
            <person name="Copeland A."/>
            <person name="Lapidus A."/>
            <person name="Glavina del Rio T."/>
            <person name="Dalin E."/>
            <person name="Tice H."/>
            <person name="Bruce D."/>
            <person name="Goodwin L."/>
            <person name="Pitluck S."/>
            <person name="Kyrpides N."/>
            <person name="Mavromatis K."/>
            <person name="Ivanova N."/>
            <person name="Mikhailova N."/>
            <person name="Chertkov O."/>
            <person name="Brettin T."/>
            <person name="Detter J.C."/>
            <person name="Han C."/>
            <person name="Larimer F."/>
            <person name="Land M."/>
            <person name="Hauser L."/>
            <person name="Markowitz V."/>
            <person name="Cheng J.-F."/>
            <person name="Hugenholtz P."/>
            <person name="Woyke T."/>
            <person name="Wu D."/>
            <person name="Pukall R."/>
            <person name="Steenblock K."/>
            <person name="Schneider S."/>
            <person name="Klenk H.-P."/>
            <person name="Eisen J.A."/>
        </authorList>
    </citation>
    <scope>NUCLEOTIDE SEQUENCE [LARGE SCALE GENOMIC DNA]</scope>
    <source>
        <strain evidence="6">DSM 14684 / CIP 108061 / JCM 11494 / NBRC 100937 / ID131577</strain>
    </source>
</reference>
<evidence type="ECO:0000259" key="3">
    <source>
        <dbReference type="Pfam" id="PF01855"/>
    </source>
</evidence>
<dbReference type="RefSeq" id="WP_012936176.1">
    <property type="nucleotide sequence ID" value="NC_013739.1"/>
</dbReference>
<reference evidence="5 6" key="1">
    <citation type="journal article" date="2010" name="Stand. Genomic Sci.">
        <title>Complete genome sequence of Conexibacter woesei type strain (ID131577).</title>
        <authorList>
            <person name="Pukall R."/>
            <person name="Lapidus A."/>
            <person name="Glavina Del Rio T."/>
            <person name="Copeland A."/>
            <person name="Tice H."/>
            <person name="Cheng J.-F."/>
            <person name="Lucas S."/>
            <person name="Chen F."/>
            <person name="Nolan M."/>
            <person name="Bruce D."/>
            <person name="Goodwin L."/>
            <person name="Pitluck S."/>
            <person name="Mavromatis K."/>
            <person name="Ivanova N."/>
            <person name="Ovchinnikova G."/>
            <person name="Pati A."/>
            <person name="Chen A."/>
            <person name="Palaniappan K."/>
            <person name="Land M."/>
            <person name="Hauser L."/>
            <person name="Chang Y.-J."/>
            <person name="Jeffries C.D."/>
            <person name="Chain P."/>
            <person name="Meincke L."/>
            <person name="Sims D."/>
            <person name="Brettin T."/>
            <person name="Detter J.C."/>
            <person name="Rohde M."/>
            <person name="Goeker M."/>
            <person name="Bristow J."/>
            <person name="Eisen J.A."/>
            <person name="Markowitz V."/>
            <person name="Kyrpides N.C."/>
            <person name="Klenk H.-P."/>
            <person name="Hugenholtz P."/>
        </authorList>
    </citation>
    <scope>NUCLEOTIDE SEQUENCE [LARGE SCALE GENOMIC DNA]</scope>
    <source>
        <strain evidence="6">DSM 14684 / CIP 108061 / JCM 11494 / NBRC 100937 / ID131577</strain>
    </source>
</reference>